<gene>
    <name evidence="2" type="ORF">RCL2_003090500</name>
    <name evidence="1" type="ORF">RclHR1_00340021</name>
</gene>
<name>A0A2Z6RAF7_9GLOM</name>
<sequence length="361" mass="41940">MSDNKKRLDVENTDCYKWIKESIVKEDIANKQELNLNMEVIDNLELQRELSQFIHNFDKINIEEIDPIALSNEREKISFEKGFNIIIDEINDLIFKLLNRGVAWQSLEDDVINYFNDHNIELQEIYNWLLSNQNNSNSIFLLGYINFRGIEKNVDVKKAFNLFINASEKNHILAQFFVGNCYEYEYGTVKNEKLAFKYYEKAANKNLSHGQLGIGYFYEIGFGIEKDLKKAFYWYEKAVNNGNIKAMHDLALCYKYGKGIKKDYNKVFKLSKQSAEGGRPEGINLLGNCYKNGMGTKIDKQKAFELYQKSANLGNKVAQYNLGNMYEKGNGITKDIDKAIYWFEKSAKQGYQSAKNKLEIL</sequence>
<comment type="caution">
    <text evidence="1">The sequence shown here is derived from an EMBL/GenBank/DDBJ whole genome shotgun (WGS) entry which is preliminary data.</text>
</comment>
<protein>
    <submittedName>
        <fullName evidence="2">Kinase-like domain-containing protein</fullName>
    </submittedName>
</protein>
<organism evidence="1 3">
    <name type="scientific">Rhizophagus clarus</name>
    <dbReference type="NCBI Taxonomy" id="94130"/>
    <lineage>
        <taxon>Eukaryota</taxon>
        <taxon>Fungi</taxon>
        <taxon>Fungi incertae sedis</taxon>
        <taxon>Mucoromycota</taxon>
        <taxon>Glomeromycotina</taxon>
        <taxon>Glomeromycetes</taxon>
        <taxon>Glomerales</taxon>
        <taxon>Glomeraceae</taxon>
        <taxon>Rhizophagus</taxon>
    </lineage>
</organism>
<dbReference type="GO" id="GO:0016301">
    <property type="term" value="F:kinase activity"/>
    <property type="evidence" value="ECO:0007669"/>
    <property type="project" value="UniProtKB-KW"/>
</dbReference>
<dbReference type="InterPro" id="IPR006597">
    <property type="entry name" value="Sel1-like"/>
</dbReference>
<evidence type="ECO:0000313" key="3">
    <source>
        <dbReference type="Proteomes" id="UP000247702"/>
    </source>
</evidence>
<dbReference type="AlphaFoldDB" id="A0A2Z6RAF7"/>
<dbReference type="EMBL" id="BEXD01002668">
    <property type="protein sequence ID" value="GBB99030.1"/>
    <property type="molecule type" value="Genomic_DNA"/>
</dbReference>
<keyword evidence="3" id="KW-1185">Reference proteome</keyword>
<dbReference type="Pfam" id="PF08238">
    <property type="entry name" value="Sel1"/>
    <property type="match status" value="6"/>
</dbReference>
<dbReference type="Proteomes" id="UP000615446">
    <property type="component" value="Unassembled WGS sequence"/>
</dbReference>
<proteinExistence type="predicted"/>
<dbReference type="PANTHER" id="PTHR43628:SF1">
    <property type="entry name" value="CHITIN SYNTHASE REGULATORY FACTOR 2-RELATED"/>
    <property type="match status" value="1"/>
</dbReference>
<dbReference type="SUPFAM" id="SSF81901">
    <property type="entry name" value="HCP-like"/>
    <property type="match status" value="2"/>
</dbReference>
<keyword evidence="2" id="KW-0808">Transferase</keyword>
<dbReference type="InterPro" id="IPR052945">
    <property type="entry name" value="Mitotic_Regulator"/>
</dbReference>
<dbReference type="InterPro" id="IPR011990">
    <property type="entry name" value="TPR-like_helical_dom_sf"/>
</dbReference>
<evidence type="ECO:0000313" key="2">
    <source>
        <dbReference type="EMBL" id="GET04605.1"/>
    </source>
</evidence>
<dbReference type="Proteomes" id="UP000247702">
    <property type="component" value="Unassembled WGS sequence"/>
</dbReference>
<reference evidence="1 3" key="1">
    <citation type="submission" date="2017-11" db="EMBL/GenBank/DDBJ databases">
        <title>The genome of Rhizophagus clarus HR1 reveals common genetic basis of auxotrophy among arbuscular mycorrhizal fungi.</title>
        <authorList>
            <person name="Kobayashi Y."/>
        </authorList>
    </citation>
    <scope>NUCLEOTIDE SEQUENCE [LARGE SCALE GENOMIC DNA]</scope>
    <source>
        <strain evidence="1 3">HR1</strain>
    </source>
</reference>
<reference evidence="2" key="2">
    <citation type="submission" date="2019-10" db="EMBL/GenBank/DDBJ databases">
        <title>Conservation and host-specific expression of non-tandemly repeated heterogenous ribosome RNA gene in arbuscular mycorrhizal fungi.</title>
        <authorList>
            <person name="Maeda T."/>
            <person name="Kobayashi Y."/>
            <person name="Nakagawa T."/>
            <person name="Ezawa T."/>
            <person name="Yamaguchi K."/>
            <person name="Bino T."/>
            <person name="Nishimoto Y."/>
            <person name="Shigenobu S."/>
            <person name="Kawaguchi M."/>
        </authorList>
    </citation>
    <scope>NUCLEOTIDE SEQUENCE</scope>
    <source>
        <strain evidence="2">HR1</strain>
    </source>
</reference>
<dbReference type="EMBL" id="BLAL01000356">
    <property type="protein sequence ID" value="GET04605.1"/>
    <property type="molecule type" value="Genomic_DNA"/>
</dbReference>
<keyword evidence="2" id="KW-0418">Kinase</keyword>
<dbReference type="Gene3D" id="1.25.40.10">
    <property type="entry name" value="Tetratricopeptide repeat domain"/>
    <property type="match status" value="2"/>
</dbReference>
<dbReference type="OrthoDB" id="4095816at2759"/>
<dbReference type="SMART" id="SM00671">
    <property type="entry name" value="SEL1"/>
    <property type="match status" value="6"/>
</dbReference>
<evidence type="ECO:0000313" key="1">
    <source>
        <dbReference type="EMBL" id="GBB99030.1"/>
    </source>
</evidence>
<dbReference type="PANTHER" id="PTHR43628">
    <property type="entry name" value="ACTIVATOR OF C KINASE PROTEIN 1-RELATED"/>
    <property type="match status" value="1"/>
</dbReference>
<accession>A0A2Z6RAF7</accession>